<dbReference type="Gene3D" id="1.20.120.520">
    <property type="entry name" value="nmb1532 protein domain like"/>
    <property type="match status" value="1"/>
</dbReference>
<dbReference type="EMBL" id="JACCBE010000001">
    <property type="protein sequence ID" value="NYD57957.1"/>
    <property type="molecule type" value="Genomic_DNA"/>
</dbReference>
<protein>
    <recommendedName>
        <fullName evidence="1">Hemerythrin-like domain-containing protein</fullName>
    </recommendedName>
</protein>
<dbReference type="Pfam" id="PF01814">
    <property type="entry name" value="Hemerythrin"/>
    <property type="match status" value="1"/>
</dbReference>
<dbReference type="AlphaFoldDB" id="A0A7Y9F1L6"/>
<accession>A0A7Y9F1L6</accession>
<sequence>MTHDPLPPVRLSVVLEAGCRTIEQHIDDYLARRGGPTVAARRLGEAVAALREHIYVQEELVFPLLREAGMEGPVHAMSLDHYQLWETLDRLDADLATPGTPDVRTAARILQAELDRHTSTERPVILAHVEDTLTERQQATLLNQLSHAHTPPGWTCADPSEPGQL</sequence>
<feature type="domain" description="Hemerythrin-like" evidence="1">
    <location>
        <begin position="20"/>
        <end position="123"/>
    </location>
</feature>
<comment type="caution">
    <text evidence="2">The sequence shown here is derived from an EMBL/GenBank/DDBJ whole genome shotgun (WGS) entry which is preliminary data.</text>
</comment>
<organism evidence="2 3">
    <name type="scientific">Nocardioides marinisabuli</name>
    <dbReference type="NCBI Taxonomy" id="419476"/>
    <lineage>
        <taxon>Bacteria</taxon>
        <taxon>Bacillati</taxon>
        <taxon>Actinomycetota</taxon>
        <taxon>Actinomycetes</taxon>
        <taxon>Propionibacteriales</taxon>
        <taxon>Nocardioidaceae</taxon>
        <taxon>Nocardioides</taxon>
    </lineage>
</organism>
<gene>
    <name evidence="2" type="ORF">BKA08_002195</name>
</gene>
<keyword evidence="3" id="KW-1185">Reference proteome</keyword>
<dbReference type="RefSeq" id="WP_179615641.1">
    <property type="nucleotide sequence ID" value="NZ_CP059163.1"/>
</dbReference>
<evidence type="ECO:0000313" key="2">
    <source>
        <dbReference type="EMBL" id="NYD57957.1"/>
    </source>
</evidence>
<dbReference type="InterPro" id="IPR012312">
    <property type="entry name" value="Hemerythrin-like"/>
</dbReference>
<evidence type="ECO:0000313" key="3">
    <source>
        <dbReference type="Proteomes" id="UP000516957"/>
    </source>
</evidence>
<name>A0A7Y9F1L6_9ACTN</name>
<reference evidence="2 3" key="1">
    <citation type="submission" date="2020-07" db="EMBL/GenBank/DDBJ databases">
        <title>Sequencing the genomes of 1000 actinobacteria strains.</title>
        <authorList>
            <person name="Klenk H.-P."/>
        </authorList>
    </citation>
    <scope>NUCLEOTIDE SEQUENCE [LARGE SCALE GENOMIC DNA]</scope>
    <source>
        <strain evidence="2 3">DSM 18965</strain>
    </source>
</reference>
<evidence type="ECO:0000259" key="1">
    <source>
        <dbReference type="Pfam" id="PF01814"/>
    </source>
</evidence>
<dbReference type="Proteomes" id="UP000516957">
    <property type="component" value="Unassembled WGS sequence"/>
</dbReference>
<proteinExistence type="predicted"/>